<gene>
    <name evidence="3" type="ORF">GCM10022403_061960</name>
</gene>
<evidence type="ECO:0000256" key="1">
    <source>
        <dbReference type="SAM" id="MobiDB-lite"/>
    </source>
</evidence>
<accession>A0ABP7IJL5</accession>
<organism evidence="3 4">
    <name type="scientific">Streptomyces coacervatus</name>
    <dbReference type="NCBI Taxonomy" id="647381"/>
    <lineage>
        <taxon>Bacteria</taxon>
        <taxon>Bacillati</taxon>
        <taxon>Actinomycetota</taxon>
        <taxon>Actinomycetes</taxon>
        <taxon>Kitasatosporales</taxon>
        <taxon>Streptomycetaceae</taxon>
        <taxon>Streptomyces</taxon>
    </lineage>
</organism>
<keyword evidence="2" id="KW-1133">Transmembrane helix</keyword>
<feature type="region of interest" description="Disordered" evidence="1">
    <location>
        <begin position="1"/>
        <end position="26"/>
    </location>
</feature>
<reference evidence="4" key="1">
    <citation type="journal article" date="2019" name="Int. J. Syst. Evol. Microbiol.">
        <title>The Global Catalogue of Microorganisms (GCM) 10K type strain sequencing project: providing services to taxonomists for standard genome sequencing and annotation.</title>
        <authorList>
            <consortium name="The Broad Institute Genomics Platform"/>
            <consortium name="The Broad Institute Genome Sequencing Center for Infectious Disease"/>
            <person name="Wu L."/>
            <person name="Ma J."/>
        </authorList>
    </citation>
    <scope>NUCLEOTIDE SEQUENCE [LARGE SCALE GENOMIC DNA]</scope>
    <source>
        <strain evidence="4">JCM 17138</strain>
    </source>
</reference>
<dbReference type="EMBL" id="BAABDE010000023">
    <property type="protein sequence ID" value="GAA3820093.1"/>
    <property type="molecule type" value="Genomic_DNA"/>
</dbReference>
<keyword evidence="2" id="KW-0812">Transmembrane</keyword>
<dbReference type="Proteomes" id="UP001501009">
    <property type="component" value="Unassembled WGS sequence"/>
</dbReference>
<keyword evidence="2" id="KW-0472">Membrane</keyword>
<protein>
    <recommendedName>
        <fullName evidence="5">Integral membrane protein</fullName>
    </recommendedName>
</protein>
<evidence type="ECO:0000256" key="2">
    <source>
        <dbReference type="SAM" id="Phobius"/>
    </source>
</evidence>
<sequence>MQAGPVPVPGQPPMMYGGPQPVPGQPPMQPAYPMQPAPPFQAPPFGQQPNPTGNPVGAVFLGFLVSFVVALLYTGVIAATYKDQTYTTDNVLYFAHAVLNGAVVGALVGKVGRDSNGGRIGGAVVAALGAFFGYANALPVIIVKEQSFMSLKTLLEAEPFFPAKAWWNDEAHGGVDWLNLLGLVVAAAAAWGIAYLIGKNRRQV</sequence>
<proteinExistence type="predicted"/>
<feature type="transmembrane region" description="Helical" evidence="2">
    <location>
        <begin position="177"/>
        <end position="198"/>
    </location>
</feature>
<feature type="transmembrane region" description="Helical" evidence="2">
    <location>
        <begin position="120"/>
        <end position="142"/>
    </location>
</feature>
<evidence type="ECO:0000313" key="3">
    <source>
        <dbReference type="EMBL" id="GAA3820093.1"/>
    </source>
</evidence>
<evidence type="ECO:0008006" key="5">
    <source>
        <dbReference type="Google" id="ProtNLM"/>
    </source>
</evidence>
<feature type="transmembrane region" description="Helical" evidence="2">
    <location>
        <begin position="56"/>
        <end position="79"/>
    </location>
</feature>
<comment type="caution">
    <text evidence="3">The sequence shown here is derived from an EMBL/GenBank/DDBJ whole genome shotgun (WGS) entry which is preliminary data.</text>
</comment>
<feature type="compositionally biased region" description="Pro residues" evidence="1">
    <location>
        <begin position="1"/>
        <end position="12"/>
    </location>
</feature>
<keyword evidence="4" id="KW-1185">Reference proteome</keyword>
<feature type="transmembrane region" description="Helical" evidence="2">
    <location>
        <begin position="91"/>
        <end position="108"/>
    </location>
</feature>
<evidence type="ECO:0000313" key="4">
    <source>
        <dbReference type="Proteomes" id="UP001501009"/>
    </source>
</evidence>
<name>A0ABP7IJL5_9ACTN</name>